<protein>
    <submittedName>
        <fullName evidence="4">M20/M25/M40 family metallo-hydrolase</fullName>
    </submittedName>
</protein>
<dbReference type="PANTHER" id="PTHR12147">
    <property type="entry name" value="METALLOPEPTIDASE M28 FAMILY MEMBER"/>
    <property type="match status" value="1"/>
</dbReference>
<dbReference type="InterPro" id="IPR045175">
    <property type="entry name" value="M28_fam"/>
</dbReference>
<dbReference type="EMBL" id="DXGG01000041">
    <property type="protein sequence ID" value="HIW86875.1"/>
    <property type="molecule type" value="Genomic_DNA"/>
</dbReference>
<feature type="domain" description="Peptidase M28" evidence="2">
    <location>
        <begin position="100"/>
        <end position="307"/>
    </location>
</feature>
<evidence type="ECO:0000313" key="5">
    <source>
        <dbReference type="Proteomes" id="UP000824267"/>
    </source>
</evidence>
<dbReference type="AlphaFoldDB" id="A0A9D1RGC8"/>
<accession>A0A9D1RGC8</accession>
<evidence type="ECO:0000259" key="3">
    <source>
        <dbReference type="Pfam" id="PF18962"/>
    </source>
</evidence>
<comment type="caution">
    <text evidence="4">The sequence shown here is derived from an EMBL/GenBank/DDBJ whole genome shotgun (WGS) entry which is preliminary data.</text>
</comment>
<keyword evidence="1" id="KW-0732">Signal</keyword>
<evidence type="ECO:0000313" key="4">
    <source>
        <dbReference type="EMBL" id="HIW86875.1"/>
    </source>
</evidence>
<dbReference type="Proteomes" id="UP000824267">
    <property type="component" value="Unassembled WGS sequence"/>
</dbReference>
<dbReference type="SUPFAM" id="SSF53187">
    <property type="entry name" value="Zn-dependent exopeptidases"/>
    <property type="match status" value="1"/>
</dbReference>
<dbReference type="PANTHER" id="PTHR12147:SF26">
    <property type="entry name" value="PEPTIDASE M28 DOMAIN-CONTAINING PROTEIN"/>
    <property type="match status" value="1"/>
</dbReference>
<evidence type="ECO:0000256" key="1">
    <source>
        <dbReference type="SAM" id="SignalP"/>
    </source>
</evidence>
<reference evidence="4" key="2">
    <citation type="submission" date="2021-04" db="EMBL/GenBank/DDBJ databases">
        <authorList>
            <person name="Gilroy R."/>
        </authorList>
    </citation>
    <scope>NUCLEOTIDE SEQUENCE</scope>
    <source>
        <strain evidence="4">Gambia16-930</strain>
    </source>
</reference>
<proteinExistence type="predicted"/>
<reference evidence="4" key="1">
    <citation type="journal article" date="2021" name="PeerJ">
        <title>Extensive microbial diversity within the chicken gut microbiome revealed by metagenomics and culture.</title>
        <authorList>
            <person name="Gilroy R."/>
            <person name="Ravi A."/>
            <person name="Getino M."/>
            <person name="Pursley I."/>
            <person name="Horton D.L."/>
            <person name="Alikhan N.F."/>
            <person name="Baker D."/>
            <person name="Gharbi K."/>
            <person name="Hall N."/>
            <person name="Watson M."/>
            <person name="Adriaenssens E.M."/>
            <person name="Foster-Nyarko E."/>
            <person name="Jarju S."/>
            <person name="Secka A."/>
            <person name="Antonio M."/>
            <person name="Oren A."/>
            <person name="Chaudhuri R.R."/>
            <person name="La Ragione R."/>
            <person name="Hildebrand F."/>
            <person name="Pallen M.J."/>
        </authorList>
    </citation>
    <scope>NUCLEOTIDE SEQUENCE</scope>
    <source>
        <strain evidence="4">Gambia16-930</strain>
    </source>
</reference>
<gene>
    <name evidence="4" type="ORF">IAC47_01170</name>
</gene>
<feature type="chain" id="PRO_5039094105" evidence="1">
    <location>
        <begin position="21"/>
        <end position="411"/>
    </location>
</feature>
<dbReference type="NCBIfam" id="TIGR04183">
    <property type="entry name" value="Por_Secre_tail"/>
    <property type="match status" value="1"/>
</dbReference>
<sequence>MKRFLIVLLGLFFFCFRAEAQQDEIVSLCSQIDADSLRANVQALEGFGSRYAFNENRKDIAEYLKSRLESYGFDVVLDSFYLEMEYPYSSGIMNSGWLYNVVGKKEGMWTADTTIHLSAHYDAVSFKEGFEDYFFVAPGADDNASGVAAVLEIARIFSDNAVRPVKTLVVDFFAAEEQGLKGSNDRITKIANPQWQEFIGGIINLDMVGYNTELNPQERKVNVIKYDGSEELTRMAVDYCGLYTSLRPVETYENNNASDSYIFNCYSVRAVFLSEHEFTPHYHTERDIVETLDFDYMKEITKLALALVYETSVNNNYVEVSLNETASFAAKDSFEAYPNPVSGMLHCRLPYFEDGCTLSLYSADGKMILSFANEKGRTIREMDLSGIESGIYFLRLQSNSQVITKKVIVGR</sequence>
<dbReference type="Pfam" id="PF18962">
    <property type="entry name" value="Por_Secre_tail"/>
    <property type="match status" value="1"/>
</dbReference>
<feature type="signal peptide" evidence="1">
    <location>
        <begin position="1"/>
        <end position="20"/>
    </location>
</feature>
<dbReference type="GO" id="GO:0006508">
    <property type="term" value="P:proteolysis"/>
    <property type="evidence" value="ECO:0007669"/>
    <property type="project" value="InterPro"/>
</dbReference>
<evidence type="ECO:0000259" key="2">
    <source>
        <dbReference type="Pfam" id="PF04389"/>
    </source>
</evidence>
<organism evidence="4 5">
    <name type="scientific">Candidatus Onthomorpha intestinigallinarum</name>
    <dbReference type="NCBI Taxonomy" id="2840880"/>
    <lineage>
        <taxon>Bacteria</taxon>
        <taxon>Pseudomonadati</taxon>
        <taxon>Bacteroidota</taxon>
        <taxon>Bacteroidia</taxon>
        <taxon>Bacteroidales</taxon>
        <taxon>Candidatus Onthomorpha</taxon>
    </lineage>
</organism>
<dbReference type="Gene3D" id="3.40.630.10">
    <property type="entry name" value="Zn peptidases"/>
    <property type="match status" value="1"/>
</dbReference>
<name>A0A9D1RGC8_9BACT</name>
<dbReference type="Pfam" id="PF04389">
    <property type="entry name" value="Peptidase_M28"/>
    <property type="match status" value="1"/>
</dbReference>
<feature type="domain" description="Secretion system C-terminal sorting" evidence="3">
    <location>
        <begin position="337"/>
        <end position="409"/>
    </location>
</feature>
<dbReference type="GO" id="GO:0008235">
    <property type="term" value="F:metalloexopeptidase activity"/>
    <property type="evidence" value="ECO:0007669"/>
    <property type="project" value="InterPro"/>
</dbReference>
<dbReference type="InterPro" id="IPR026444">
    <property type="entry name" value="Secre_tail"/>
</dbReference>
<dbReference type="InterPro" id="IPR007484">
    <property type="entry name" value="Peptidase_M28"/>
</dbReference>